<dbReference type="InterPro" id="IPR005511">
    <property type="entry name" value="SMP-30"/>
</dbReference>
<reference evidence="3 4" key="1">
    <citation type="journal article" date="2008" name="Int. J. Syst. Evol. Microbiol.">
        <title>Leifsonia pindariensis sp. nov., isolated from the Pindari glacier of the Indian Himalayas, and emended description of the genus Leifsonia.</title>
        <authorList>
            <person name="Reddy G.S."/>
            <person name="Prabagaran S.R."/>
            <person name="Shivaji S."/>
        </authorList>
    </citation>
    <scope>NUCLEOTIDE SEQUENCE [LARGE SCALE GENOMIC DNA]</scope>
    <source>
        <strain evidence="3 4">PON 10</strain>
    </source>
</reference>
<evidence type="ECO:0000313" key="4">
    <source>
        <dbReference type="Proteomes" id="UP000237755"/>
    </source>
</evidence>
<protein>
    <recommendedName>
        <fullName evidence="2">SMP-30/Gluconolactonase/LRE-like region domain-containing protein</fullName>
    </recommendedName>
</protein>
<proteinExistence type="inferred from homology"/>
<feature type="domain" description="SMP-30/Gluconolactonase/LRE-like region" evidence="2">
    <location>
        <begin position="19"/>
        <end position="258"/>
    </location>
</feature>
<dbReference type="SUPFAM" id="SSF63829">
    <property type="entry name" value="Calcium-dependent phosphotriesterase"/>
    <property type="match status" value="1"/>
</dbReference>
<dbReference type="PRINTS" id="PR01790">
    <property type="entry name" value="SMP30FAMILY"/>
</dbReference>
<dbReference type="Pfam" id="PF08450">
    <property type="entry name" value="SGL"/>
    <property type="match status" value="1"/>
</dbReference>
<accession>A0ABX5B1A8</accession>
<keyword evidence="4" id="KW-1185">Reference proteome</keyword>
<dbReference type="PANTHER" id="PTHR10907">
    <property type="entry name" value="REGUCALCIN"/>
    <property type="match status" value="1"/>
</dbReference>
<dbReference type="Gene3D" id="2.120.10.30">
    <property type="entry name" value="TolB, C-terminal domain"/>
    <property type="match status" value="1"/>
</dbReference>
<comment type="caution">
    <text evidence="3">The sequence shown here is derived from an EMBL/GenBank/DDBJ whole genome shotgun (WGS) entry which is preliminary data.</text>
</comment>
<dbReference type="EMBL" id="MPZN01000002">
    <property type="protein sequence ID" value="PPL20361.1"/>
    <property type="molecule type" value="Genomic_DNA"/>
</dbReference>
<evidence type="ECO:0000313" key="3">
    <source>
        <dbReference type="EMBL" id="PPL20361.1"/>
    </source>
</evidence>
<dbReference type="RefSeq" id="WP_104473931.1">
    <property type="nucleotide sequence ID" value="NZ_MPZN01000002.1"/>
</dbReference>
<evidence type="ECO:0000259" key="2">
    <source>
        <dbReference type="Pfam" id="PF08450"/>
    </source>
</evidence>
<gene>
    <name evidence="3" type="ORF">GY24_00880</name>
</gene>
<comment type="similarity">
    <text evidence="1">Belongs to the SMP-30/CGR1 family.</text>
</comment>
<organism evidence="3 4">
    <name type="scientific">Microterricola pindariensis</name>
    <dbReference type="NCBI Taxonomy" id="478010"/>
    <lineage>
        <taxon>Bacteria</taxon>
        <taxon>Bacillati</taxon>
        <taxon>Actinomycetota</taxon>
        <taxon>Actinomycetes</taxon>
        <taxon>Micrococcales</taxon>
        <taxon>Microbacteriaceae</taxon>
        <taxon>Microterricola</taxon>
    </lineage>
</organism>
<evidence type="ECO:0000256" key="1">
    <source>
        <dbReference type="ARBA" id="ARBA00008853"/>
    </source>
</evidence>
<dbReference type="PANTHER" id="PTHR10907:SF47">
    <property type="entry name" value="REGUCALCIN"/>
    <property type="match status" value="1"/>
</dbReference>
<dbReference type="InterPro" id="IPR013658">
    <property type="entry name" value="SGL"/>
</dbReference>
<name>A0ABX5B1A8_9MICO</name>
<dbReference type="InterPro" id="IPR011042">
    <property type="entry name" value="6-blade_b-propeller_TolB-like"/>
</dbReference>
<sequence length="291" mass="30453">MSPNPPPTVSVLLPRRAICGEGPYWHAASGTVLWVDNERGEILRTDPATLDTAVTVYPPGIGAAAPREAGGLIAATSTGFVGLADDGTVTHRVDCLADGIRMNDAKADPAGIYWSGSCALDFAAGKGGLWRLDANWRAEQVLEGFALPNGLGWSPDGRTFYLVDSMARTIFSYPFDPETSTLTPTPSVLVGPEAFAALPDGLAVDVRGRLWVAEYGGGALHEFAPDGTRMQTITVPTAQPTSCAFVGPERDQLWVTSAANGLDENAEPLAGNVFLVTGHGTSGLPVASFRG</sequence>
<dbReference type="Proteomes" id="UP000237755">
    <property type="component" value="Unassembled WGS sequence"/>
</dbReference>